<dbReference type="EMBL" id="BKCJ010001772">
    <property type="protein sequence ID" value="GEU43910.1"/>
    <property type="molecule type" value="Genomic_DNA"/>
</dbReference>
<comment type="caution">
    <text evidence="1">The sequence shown here is derived from an EMBL/GenBank/DDBJ whole genome shotgun (WGS) entry which is preliminary data.</text>
</comment>
<accession>A0A6L2K517</accession>
<name>A0A6L2K517_TANCI</name>
<proteinExistence type="predicted"/>
<protein>
    <submittedName>
        <fullName evidence="1">Uncharacterized protein</fullName>
    </submittedName>
</protein>
<dbReference type="AlphaFoldDB" id="A0A6L2K517"/>
<reference evidence="1" key="1">
    <citation type="journal article" date="2019" name="Sci. Rep.">
        <title>Draft genome of Tanacetum cinerariifolium, the natural source of mosquito coil.</title>
        <authorList>
            <person name="Yamashiro T."/>
            <person name="Shiraishi A."/>
            <person name="Satake H."/>
            <person name="Nakayama K."/>
        </authorList>
    </citation>
    <scope>NUCLEOTIDE SEQUENCE</scope>
</reference>
<evidence type="ECO:0000313" key="1">
    <source>
        <dbReference type="EMBL" id="GEU43910.1"/>
    </source>
</evidence>
<organism evidence="1">
    <name type="scientific">Tanacetum cinerariifolium</name>
    <name type="common">Dalmatian daisy</name>
    <name type="synonym">Chrysanthemum cinerariifolium</name>
    <dbReference type="NCBI Taxonomy" id="118510"/>
    <lineage>
        <taxon>Eukaryota</taxon>
        <taxon>Viridiplantae</taxon>
        <taxon>Streptophyta</taxon>
        <taxon>Embryophyta</taxon>
        <taxon>Tracheophyta</taxon>
        <taxon>Spermatophyta</taxon>
        <taxon>Magnoliopsida</taxon>
        <taxon>eudicotyledons</taxon>
        <taxon>Gunneridae</taxon>
        <taxon>Pentapetalae</taxon>
        <taxon>asterids</taxon>
        <taxon>campanulids</taxon>
        <taxon>Asterales</taxon>
        <taxon>Asteraceae</taxon>
        <taxon>Asteroideae</taxon>
        <taxon>Anthemideae</taxon>
        <taxon>Anthemidinae</taxon>
        <taxon>Tanacetum</taxon>
    </lineage>
</organism>
<gene>
    <name evidence="1" type="ORF">Tci_015888</name>
</gene>
<sequence length="151" mass="16779">MRNKVKVLKLRRLQKVRTAQRIETSDDTIMDDVSNQGRMIADMDQDVDVVLEEAKDVADDIVKDPDVEESAHDQGRHAESQAKIYKIDMEHANKIITKVVTAANDTITTASITITTAEAQVPAVTTNATPLRLTAALRRRKGVVNTKMNII</sequence>